<accession>A0A2T3RPX7</accession>
<dbReference type="Proteomes" id="UP000240382">
    <property type="component" value="Unassembled WGS sequence"/>
</dbReference>
<protein>
    <submittedName>
        <fullName evidence="3">Uncharacterized protein</fullName>
    </submittedName>
</protein>
<keyword evidence="4" id="KW-1185">Reference proteome</keyword>
<dbReference type="EMBL" id="PYQT01000014">
    <property type="protein sequence ID" value="PSY41274.1"/>
    <property type="molecule type" value="Genomic_DNA"/>
</dbReference>
<reference evidence="3 5" key="2">
    <citation type="submission" date="2019-02" db="EMBL/GenBank/DDBJ databases">
        <title>Draft genome sequence of Escherichia albertii strain Mex-12/320a, isolated from an infant with diarrhea, harboring virulence genes associated with diarrheagenic strains of enteropathogenic E. coli.</title>
        <authorList>
            <person name="Maldonado-Puga S."/>
            <person name="Meza-Segura M."/>
            <person name="Zaidi M.B."/>
            <person name="Estrada-Garcia T."/>
        </authorList>
    </citation>
    <scope>NUCLEOTIDE SEQUENCE [LARGE SCALE GENOMIC DNA]</scope>
    <source>
        <strain evidence="3 5">Mex-12/320a</strain>
    </source>
</reference>
<dbReference type="AlphaFoldDB" id="A0A2T3RPX7"/>
<proteinExistence type="predicted"/>
<evidence type="ECO:0000256" key="1">
    <source>
        <dbReference type="SAM" id="Phobius"/>
    </source>
</evidence>
<evidence type="ECO:0000313" key="5">
    <source>
        <dbReference type="Proteomes" id="UP000292187"/>
    </source>
</evidence>
<keyword evidence="1" id="KW-0472">Membrane</keyword>
<keyword evidence="1" id="KW-0812">Transmembrane</keyword>
<name>A0A2T3RPX7_ESCAL</name>
<organism evidence="3 5">
    <name type="scientific">Escherichia albertii</name>
    <dbReference type="NCBI Taxonomy" id="208962"/>
    <lineage>
        <taxon>Bacteria</taxon>
        <taxon>Pseudomonadati</taxon>
        <taxon>Pseudomonadota</taxon>
        <taxon>Gammaproteobacteria</taxon>
        <taxon>Enterobacterales</taxon>
        <taxon>Enterobacteriaceae</taxon>
        <taxon>Escherichia</taxon>
    </lineage>
</organism>
<comment type="caution">
    <text evidence="3">The sequence shown here is derived from an EMBL/GenBank/DDBJ whole genome shotgun (WGS) entry which is preliminary data.</text>
</comment>
<dbReference type="EMBL" id="SIZV01000014">
    <property type="protein sequence ID" value="TBR52149.1"/>
    <property type="molecule type" value="Genomic_DNA"/>
</dbReference>
<gene>
    <name evidence="2" type="ORF">C7B09_13665</name>
    <name evidence="3" type="ORF">EYS06_11995</name>
</gene>
<feature type="transmembrane region" description="Helical" evidence="1">
    <location>
        <begin position="54"/>
        <end position="72"/>
    </location>
</feature>
<evidence type="ECO:0000313" key="3">
    <source>
        <dbReference type="EMBL" id="TBR52149.1"/>
    </source>
</evidence>
<keyword evidence="1" id="KW-1133">Transmembrane helix</keyword>
<sequence length="80" mass="9462">MSVPVYQIMSKGCHRQDENMSFSPLLARIFCRSSGSLANHHVDNFVHKLFTSFLIYYHAFYRIIFIVVFHMVKIKFFANN</sequence>
<evidence type="ECO:0000313" key="2">
    <source>
        <dbReference type="EMBL" id="PSY41274.1"/>
    </source>
</evidence>
<reference evidence="2 4" key="1">
    <citation type="submission" date="2018-03" db="EMBL/GenBank/DDBJ databases">
        <title>Whole Genome Sequencing of Escherichia coli isolates from wildlife.</title>
        <authorList>
            <person name="Whitehouse C.A."/>
            <person name="Lacher D.W."/>
            <person name="Mammel M.K."/>
            <person name="Barnaba T."/>
            <person name="Lorch J.M."/>
        </authorList>
    </citation>
    <scope>NUCLEOTIDE SEQUENCE [LARGE SCALE GENOMIC DNA]</scope>
    <source>
        <strain evidence="2 4">20507-2</strain>
    </source>
</reference>
<dbReference type="Proteomes" id="UP000292187">
    <property type="component" value="Unassembled WGS sequence"/>
</dbReference>
<evidence type="ECO:0000313" key="4">
    <source>
        <dbReference type="Proteomes" id="UP000240382"/>
    </source>
</evidence>